<proteinExistence type="predicted"/>
<accession>A0A2Z6UPM1</accession>
<organism evidence="1 2">
    <name type="scientific">Microcystis aeruginosa Sj</name>
    <dbReference type="NCBI Taxonomy" id="1979544"/>
    <lineage>
        <taxon>Bacteria</taxon>
        <taxon>Bacillati</taxon>
        <taxon>Cyanobacteriota</taxon>
        <taxon>Cyanophyceae</taxon>
        <taxon>Oscillatoriophycideae</taxon>
        <taxon>Chroococcales</taxon>
        <taxon>Microcystaceae</taxon>
        <taxon>Microcystis</taxon>
    </lineage>
</organism>
<evidence type="ECO:0000313" key="1">
    <source>
        <dbReference type="EMBL" id="GBL11169.1"/>
    </source>
</evidence>
<dbReference type="Proteomes" id="UP000248272">
    <property type="component" value="Unassembled WGS sequence"/>
</dbReference>
<evidence type="ECO:0000313" key="2">
    <source>
        <dbReference type="Proteomes" id="UP000248272"/>
    </source>
</evidence>
<name>A0A2Z6UPM1_MICAE</name>
<comment type="caution">
    <text evidence="1">The sequence shown here is derived from an EMBL/GenBank/DDBJ whole genome shotgun (WGS) entry which is preliminary data.</text>
</comment>
<gene>
    <name evidence="1" type="ORF">MSj_02669</name>
</gene>
<protein>
    <submittedName>
        <fullName evidence="1">Uncharacterized protein</fullName>
    </submittedName>
</protein>
<dbReference type="EMBL" id="BDSG01000063">
    <property type="protein sequence ID" value="GBL11169.1"/>
    <property type="molecule type" value="Genomic_DNA"/>
</dbReference>
<sequence length="75" mass="8225">MVYSKTTANAQNIQKGFSLSMSSTKPQPVIGVSWWINAVYLLSSPLNSHAAAQKLAQHSLLYVTIQEEFISGVSR</sequence>
<dbReference type="AlphaFoldDB" id="A0A2Z6UPM1"/>
<reference evidence="1 2" key="1">
    <citation type="journal article" date="2018" name="Front. Microbiol.">
        <title>Adaptation of the Freshwater Bloom-Forming Cyanobacterium Microcystis aeruginosa to Brackish Water Is Driven by Recent Horizontal Transfer of Sucrose Genes.</title>
        <authorList>
            <person name="Tanabe Y."/>
            <person name="Hodoki Y."/>
            <person name="Sano T."/>
            <person name="Tada K."/>
            <person name="Watanabe M.M."/>
        </authorList>
    </citation>
    <scope>NUCLEOTIDE SEQUENCE [LARGE SCALE GENOMIC DNA]</scope>
    <source>
        <strain evidence="1 2">Sj</strain>
    </source>
</reference>